<reference evidence="2" key="1">
    <citation type="submission" date="2020-06" db="EMBL/GenBank/DDBJ databases">
        <authorList>
            <person name="Li T."/>
            <person name="Hu X."/>
            <person name="Zhang T."/>
            <person name="Song X."/>
            <person name="Zhang H."/>
            <person name="Dai N."/>
            <person name="Sheng W."/>
            <person name="Hou X."/>
            <person name="Wei L."/>
        </authorList>
    </citation>
    <scope>NUCLEOTIDE SEQUENCE</scope>
    <source>
        <strain evidence="2">G02</strain>
        <tissue evidence="2">Leaf</tissue>
    </source>
</reference>
<accession>A0AAW2T3H9</accession>
<comment type="caution">
    <text evidence="2">The sequence shown here is derived from an EMBL/GenBank/DDBJ whole genome shotgun (WGS) entry which is preliminary data.</text>
</comment>
<protein>
    <submittedName>
        <fullName evidence="2">Uncharacterized protein</fullName>
    </submittedName>
</protein>
<gene>
    <name evidence="2" type="ORF">Sradi_2272700</name>
</gene>
<sequence length="72" mass="8267">MTKVSGPLRKRKIAQQEERHRSDDGDDPSPGRKDKEEAPFTPLSGTRSRKEGHPRLEAKWKTSGSVLFNWKH</sequence>
<reference evidence="2" key="2">
    <citation type="journal article" date="2024" name="Plant">
        <title>Genomic evolution and insights into agronomic trait innovations of Sesamum species.</title>
        <authorList>
            <person name="Miao H."/>
            <person name="Wang L."/>
            <person name="Qu L."/>
            <person name="Liu H."/>
            <person name="Sun Y."/>
            <person name="Le M."/>
            <person name="Wang Q."/>
            <person name="Wei S."/>
            <person name="Zheng Y."/>
            <person name="Lin W."/>
            <person name="Duan Y."/>
            <person name="Cao H."/>
            <person name="Xiong S."/>
            <person name="Wang X."/>
            <person name="Wei L."/>
            <person name="Li C."/>
            <person name="Ma Q."/>
            <person name="Ju M."/>
            <person name="Zhao R."/>
            <person name="Li G."/>
            <person name="Mu C."/>
            <person name="Tian Q."/>
            <person name="Mei H."/>
            <person name="Zhang T."/>
            <person name="Gao T."/>
            <person name="Zhang H."/>
        </authorList>
    </citation>
    <scope>NUCLEOTIDE SEQUENCE</scope>
    <source>
        <strain evidence="2">G02</strain>
    </source>
</reference>
<feature type="region of interest" description="Disordered" evidence="1">
    <location>
        <begin position="1"/>
        <end position="72"/>
    </location>
</feature>
<feature type="compositionally biased region" description="Basic and acidic residues" evidence="1">
    <location>
        <begin position="48"/>
        <end position="60"/>
    </location>
</feature>
<proteinExistence type="predicted"/>
<dbReference type="EMBL" id="JACGWJ010000009">
    <property type="protein sequence ID" value="KAL0399294.1"/>
    <property type="molecule type" value="Genomic_DNA"/>
</dbReference>
<name>A0AAW2T3H9_SESRA</name>
<feature type="compositionally biased region" description="Basic and acidic residues" evidence="1">
    <location>
        <begin position="14"/>
        <end position="38"/>
    </location>
</feature>
<evidence type="ECO:0000313" key="2">
    <source>
        <dbReference type="EMBL" id="KAL0399294.1"/>
    </source>
</evidence>
<evidence type="ECO:0000256" key="1">
    <source>
        <dbReference type="SAM" id="MobiDB-lite"/>
    </source>
</evidence>
<organism evidence="2">
    <name type="scientific">Sesamum radiatum</name>
    <name type="common">Black benniseed</name>
    <dbReference type="NCBI Taxonomy" id="300843"/>
    <lineage>
        <taxon>Eukaryota</taxon>
        <taxon>Viridiplantae</taxon>
        <taxon>Streptophyta</taxon>
        <taxon>Embryophyta</taxon>
        <taxon>Tracheophyta</taxon>
        <taxon>Spermatophyta</taxon>
        <taxon>Magnoliopsida</taxon>
        <taxon>eudicotyledons</taxon>
        <taxon>Gunneridae</taxon>
        <taxon>Pentapetalae</taxon>
        <taxon>asterids</taxon>
        <taxon>lamiids</taxon>
        <taxon>Lamiales</taxon>
        <taxon>Pedaliaceae</taxon>
        <taxon>Sesamum</taxon>
    </lineage>
</organism>
<dbReference type="AlphaFoldDB" id="A0AAW2T3H9"/>